<feature type="compositionally biased region" description="Polar residues" evidence="1">
    <location>
        <begin position="159"/>
        <end position="177"/>
    </location>
</feature>
<keyword evidence="2" id="KW-0176">Collagen</keyword>
<keyword evidence="3" id="KW-1185">Reference proteome</keyword>
<evidence type="ECO:0000256" key="1">
    <source>
        <dbReference type="SAM" id="MobiDB-lite"/>
    </source>
</evidence>
<name>V8NG92_OPHHA</name>
<dbReference type="Proteomes" id="UP000018936">
    <property type="component" value="Unassembled WGS sequence"/>
</dbReference>
<feature type="non-terminal residue" evidence="2">
    <location>
        <position position="1"/>
    </location>
</feature>
<dbReference type="AlphaFoldDB" id="V8NG92"/>
<gene>
    <name evidence="2" type="primary">COL9A1</name>
    <name evidence="2" type="ORF">L345_13680</name>
</gene>
<dbReference type="GO" id="GO:0005581">
    <property type="term" value="C:collagen trimer"/>
    <property type="evidence" value="ECO:0007669"/>
    <property type="project" value="UniProtKB-KW"/>
</dbReference>
<sequence length="213" mass="23274">MTHCKGGRKEGRKVMQTIDRKLDIALESGGIQPVQFYIQFSKTVVLETSWPYPASPLPGGGFLGLKWDAGGSGAPSTPRFGSPEAPERLAKPKMGHRGCGMQPLCLGGLPAASWEQKWYVGVCEERNKKRKRGEREGREGKVNEICREGGREKGGKGRTTNPGTRQLQRMSSSPTPCSKSIVKVNFSLLTHQLSFLPSPPLPSPPHFPPFLPP</sequence>
<feature type="region of interest" description="Disordered" evidence="1">
    <location>
        <begin position="145"/>
        <end position="177"/>
    </location>
</feature>
<feature type="compositionally biased region" description="Basic and acidic residues" evidence="1">
    <location>
        <begin position="145"/>
        <end position="155"/>
    </location>
</feature>
<evidence type="ECO:0000313" key="3">
    <source>
        <dbReference type="Proteomes" id="UP000018936"/>
    </source>
</evidence>
<comment type="caution">
    <text evidence="2">The sequence shown here is derived from an EMBL/GenBank/DDBJ whole genome shotgun (WGS) entry which is preliminary data.</text>
</comment>
<organism evidence="2 3">
    <name type="scientific">Ophiophagus hannah</name>
    <name type="common">King cobra</name>
    <name type="synonym">Naja hannah</name>
    <dbReference type="NCBI Taxonomy" id="8665"/>
    <lineage>
        <taxon>Eukaryota</taxon>
        <taxon>Metazoa</taxon>
        <taxon>Chordata</taxon>
        <taxon>Craniata</taxon>
        <taxon>Vertebrata</taxon>
        <taxon>Euteleostomi</taxon>
        <taxon>Lepidosauria</taxon>
        <taxon>Squamata</taxon>
        <taxon>Bifurcata</taxon>
        <taxon>Unidentata</taxon>
        <taxon>Episquamata</taxon>
        <taxon>Toxicofera</taxon>
        <taxon>Serpentes</taxon>
        <taxon>Colubroidea</taxon>
        <taxon>Elapidae</taxon>
        <taxon>Elapinae</taxon>
        <taxon>Ophiophagus</taxon>
    </lineage>
</organism>
<evidence type="ECO:0000313" key="2">
    <source>
        <dbReference type="EMBL" id="ETE60577.1"/>
    </source>
</evidence>
<dbReference type="EMBL" id="AZIM01004565">
    <property type="protein sequence ID" value="ETE60577.1"/>
    <property type="molecule type" value="Genomic_DNA"/>
</dbReference>
<accession>V8NG92</accession>
<reference evidence="2 3" key="1">
    <citation type="journal article" date="2013" name="Proc. Natl. Acad. Sci. U.S.A.">
        <title>The king cobra genome reveals dynamic gene evolution and adaptation in the snake venom system.</title>
        <authorList>
            <person name="Vonk F.J."/>
            <person name="Casewell N.R."/>
            <person name="Henkel C.V."/>
            <person name="Heimberg A.M."/>
            <person name="Jansen H.J."/>
            <person name="McCleary R.J."/>
            <person name="Kerkkamp H.M."/>
            <person name="Vos R.A."/>
            <person name="Guerreiro I."/>
            <person name="Calvete J.J."/>
            <person name="Wuster W."/>
            <person name="Woods A.E."/>
            <person name="Logan J.M."/>
            <person name="Harrison R.A."/>
            <person name="Castoe T.A."/>
            <person name="de Koning A.P."/>
            <person name="Pollock D.D."/>
            <person name="Yandell M."/>
            <person name="Calderon D."/>
            <person name="Renjifo C."/>
            <person name="Currier R.B."/>
            <person name="Salgado D."/>
            <person name="Pla D."/>
            <person name="Sanz L."/>
            <person name="Hyder A.S."/>
            <person name="Ribeiro J.M."/>
            <person name="Arntzen J.W."/>
            <person name="van den Thillart G.E."/>
            <person name="Boetzer M."/>
            <person name="Pirovano W."/>
            <person name="Dirks R.P."/>
            <person name="Spaink H.P."/>
            <person name="Duboule D."/>
            <person name="McGlinn E."/>
            <person name="Kini R.M."/>
            <person name="Richardson M.K."/>
        </authorList>
    </citation>
    <scope>NUCLEOTIDE SEQUENCE</scope>
    <source>
        <tissue evidence="2">Blood</tissue>
    </source>
</reference>
<protein>
    <submittedName>
        <fullName evidence="2">Collagen alpha-1(IX) chain</fullName>
    </submittedName>
</protein>
<proteinExistence type="predicted"/>